<proteinExistence type="predicted"/>
<protein>
    <submittedName>
        <fullName evidence="2">Uncharacterized protein</fullName>
    </submittedName>
</protein>
<dbReference type="Proteomes" id="UP000632498">
    <property type="component" value="Unassembled WGS sequence"/>
</dbReference>
<accession>A0A917FAM4</accession>
<feature type="chain" id="PRO_5037433074" evidence="1">
    <location>
        <begin position="23"/>
        <end position="70"/>
    </location>
</feature>
<dbReference type="RefSeq" id="WP_188663036.1">
    <property type="nucleotide sequence ID" value="NZ_BMHV01000007.1"/>
</dbReference>
<name>A0A917FAM4_9PROT</name>
<keyword evidence="3" id="KW-1185">Reference proteome</keyword>
<evidence type="ECO:0000256" key="1">
    <source>
        <dbReference type="SAM" id="SignalP"/>
    </source>
</evidence>
<gene>
    <name evidence="2" type="ORF">GCM10011332_13310</name>
</gene>
<organism evidence="2 3">
    <name type="scientific">Terasakiella brassicae</name>
    <dbReference type="NCBI Taxonomy" id="1634917"/>
    <lineage>
        <taxon>Bacteria</taxon>
        <taxon>Pseudomonadati</taxon>
        <taxon>Pseudomonadota</taxon>
        <taxon>Alphaproteobacteria</taxon>
        <taxon>Rhodospirillales</taxon>
        <taxon>Terasakiellaceae</taxon>
        <taxon>Terasakiella</taxon>
    </lineage>
</organism>
<feature type="signal peptide" evidence="1">
    <location>
        <begin position="1"/>
        <end position="22"/>
    </location>
</feature>
<keyword evidence="1" id="KW-0732">Signal</keyword>
<evidence type="ECO:0000313" key="3">
    <source>
        <dbReference type="Proteomes" id="UP000632498"/>
    </source>
</evidence>
<dbReference type="AlphaFoldDB" id="A0A917FAM4"/>
<reference evidence="2" key="2">
    <citation type="submission" date="2020-09" db="EMBL/GenBank/DDBJ databases">
        <authorList>
            <person name="Sun Q."/>
            <person name="Zhou Y."/>
        </authorList>
    </citation>
    <scope>NUCLEOTIDE SEQUENCE</scope>
    <source>
        <strain evidence="2">CGMCC 1.15254</strain>
    </source>
</reference>
<sequence>MSRIFQIIIATAILTSTTPAFAQMQIVPLNYGTNAHDLDGDGKTEQVIKSWRENYNAHGYHGYLFLEDRE</sequence>
<evidence type="ECO:0000313" key="2">
    <source>
        <dbReference type="EMBL" id="GGF60861.1"/>
    </source>
</evidence>
<reference evidence="2" key="1">
    <citation type="journal article" date="2014" name="Int. J. Syst. Evol. Microbiol.">
        <title>Complete genome sequence of Corynebacterium casei LMG S-19264T (=DSM 44701T), isolated from a smear-ripened cheese.</title>
        <authorList>
            <consortium name="US DOE Joint Genome Institute (JGI-PGF)"/>
            <person name="Walter F."/>
            <person name="Albersmeier A."/>
            <person name="Kalinowski J."/>
            <person name="Ruckert C."/>
        </authorList>
    </citation>
    <scope>NUCLEOTIDE SEQUENCE</scope>
    <source>
        <strain evidence="2">CGMCC 1.15254</strain>
    </source>
</reference>
<dbReference type="EMBL" id="BMHV01000007">
    <property type="protein sequence ID" value="GGF60861.1"/>
    <property type="molecule type" value="Genomic_DNA"/>
</dbReference>
<comment type="caution">
    <text evidence="2">The sequence shown here is derived from an EMBL/GenBank/DDBJ whole genome shotgun (WGS) entry which is preliminary data.</text>
</comment>